<keyword evidence="9 11" id="KW-0472">Membrane</keyword>
<evidence type="ECO:0000256" key="3">
    <source>
        <dbReference type="ARBA" id="ARBA00022538"/>
    </source>
</evidence>
<feature type="transmembrane region" description="Helical" evidence="11">
    <location>
        <begin position="114"/>
        <end position="138"/>
    </location>
</feature>
<dbReference type="EMBL" id="BMUE01000005">
    <property type="protein sequence ID" value="GGW50423.1"/>
    <property type="molecule type" value="Genomic_DNA"/>
</dbReference>
<dbReference type="GO" id="GO:0016020">
    <property type="term" value="C:membrane"/>
    <property type="evidence" value="ECO:0007669"/>
    <property type="project" value="UniProtKB-SubCell"/>
</dbReference>
<protein>
    <recommendedName>
        <fullName evidence="12">Potassium channel domain-containing protein</fullName>
    </recommendedName>
</protein>
<comment type="caution">
    <text evidence="13">The sequence shown here is derived from an EMBL/GenBank/DDBJ whole genome shotgun (WGS) entry which is preliminary data.</text>
</comment>
<keyword evidence="14" id="KW-1185">Reference proteome</keyword>
<dbReference type="PANTHER" id="PTHR10027:SF10">
    <property type="entry name" value="SLOWPOKE 2, ISOFORM D"/>
    <property type="match status" value="1"/>
</dbReference>
<evidence type="ECO:0000256" key="1">
    <source>
        <dbReference type="ARBA" id="ARBA00004141"/>
    </source>
</evidence>
<evidence type="ECO:0000256" key="11">
    <source>
        <dbReference type="SAM" id="Phobius"/>
    </source>
</evidence>
<reference evidence="13" key="2">
    <citation type="submission" date="2020-09" db="EMBL/GenBank/DDBJ databases">
        <authorList>
            <person name="Sun Q."/>
            <person name="Ohkuma M."/>
        </authorList>
    </citation>
    <scope>NUCLEOTIDE SEQUENCE</scope>
    <source>
        <strain evidence="13">JCM 4490</strain>
    </source>
</reference>
<feature type="transmembrane region" description="Helical" evidence="11">
    <location>
        <begin position="75"/>
        <end position="94"/>
    </location>
</feature>
<evidence type="ECO:0000256" key="9">
    <source>
        <dbReference type="ARBA" id="ARBA00023136"/>
    </source>
</evidence>
<evidence type="ECO:0000259" key="12">
    <source>
        <dbReference type="Pfam" id="PF07885"/>
    </source>
</evidence>
<evidence type="ECO:0000256" key="10">
    <source>
        <dbReference type="ARBA" id="ARBA00023303"/>
    </source>
</evidence>
<dbReference type="Gene3D" id="1.10.287.70">
    <property type="match status" value="1"/>
</dbReference>
<keyword evidence="8" id="KW-0406">Ion transport</keyword>
<dbReference type="GO" id="GO:0005267">
    <property type="term" value="F:potassium channel activity"/>
    <property type="evidence" value="ECO:0007669"/>
    <property type="project" value="UniProtKB-KW"/>
</dbReference>
<evidence type="ECO:0000256" key="5">
    <source>
        <dbReference type="ARBA" id="ARBA00022826"/>
    </source>
</evidence>
<dbReference type="AlphaFoldDB" id="A0A918J6L2"/>
<keyword evidence="6" id="KW-0630">Potassium</keyword>
<keyword evidence="4 11" id="KW-0812">Transmembrane</keyword>
<dbReference type="RefSeq" id="WP_190015733.1">
    <property type="nucleotide sequence ID" value="NZ_BMUE01000005.1"/>
</dbReference>
<name>A0A918J6L2_9ACTN</name>
<evidence type="ECO:0000313" key="13">
    <source>
        <dbReference type="EMBL" id="GGW50423.1"/>
    </source>
</evidence>
<evidence type="ECO:0000256" key="8">
    <source>
        <dbReference type="ARBA" id="ARBA00023065"/>
    </source>
</evidence>
<evidence type="ECO:0000256" key="6">
    <source>
        <dbReference type="ARBA" id="ARBA00022958"/>
    </source>
</evidence>
<proteinExistence type="predicted"/>
<evidence type="ECO:0000256" key="4">
    <source>
        <dbReference type="ARBA" id="ARBA00022692"/>
    </source>
</evidence>
<dbReference type="PANTHER" id="PTHR10027">
    <property type="entry name" value="CALCIUM-ACTIVATED POTASSIUM CHANNEL ALPHA CHAIN"/>
    <property type="match status" value="1"/>
</dbReference>
<keyword evidence="5" id="KW-0631">Potassium channel</keyword>
<dbReference type="Proteomes" id="UP000620224">
    <property type="component" value="Unassembled WGS sequence"/>
</dbReference>
<keyword evidence="3" id="KW-0633">Potassium transport</keyword>
<dbReference type="SUPFAM" id="SSF81324">
    <property type="entry name" value="Voltage-gated potassium channels"/>
    <property type="match status" value="1"/>
</dbReference>
<feature type="domain" description="Potassium channel" evidence="12">
    <location>
        <begin position="149"/>
        <end position="205"/>
    </location>
</feature>
<organism evidence="13 14">
    <name type="scientific">Streptomyces lucensis JCM 4490</name>
    <dbReference type="NCBI Taxonomy" id="1306176"/>
    <lineage>
        <taxon>Bacteria</taxon>
        <taxon>Bacillati</taxon>
        <taxon>Actinomycetota</taxon>
        <taxon>Actinomycetes</taxon>
        <taxon>Kitasatosporales</taxon>
        <taxon>Streptomycetaceae</taxon>
        <taxon>Streptomyces</taxon>
    </lineage>
</organism>
<dbReference type="InterPro" id="IPR047871">
    <property type="entry name" value="K_chnl_Slo-like"/>
</dbReference>
<dbReference type="InterPro" id="IPR013099">
    <property type="entry name" value="K_chnl_dom"/>
</dbReference>
<accession>A0A918J6L2</accession>
<feature type="transmembrane region" description="Helical" evidence="11">
    <location>
        <begin position="180"/>
        <end position="204"/>
    </location>
</feature>
<feature type="transmembrane region" description="Helical" evidence="11">
    <location>
        <begin position="16"/>
        <end position="35"/>
    </location>
</feature>
<keyword evidence="7 11" id="KW-1133">Transmembrane helix</keyword>
<evidence type="ECO:0000256" key="7">
    <source>
        <dbReference type="ARBA" id="ARBA00022989"/>
    </source>
</evidence>
<dbReference type="Gene3D" id="1.20.5.110">
    <property type="match status" value="1"/>
</dbReference>
<keyword evidence="10" id="KW-0407">Ion channel</keyword>
<feature type="transmembrane region" description="Helical" evidence="11">
    <location>
        <begin position="150"/>
        <end position="168"/>
    </location>
</feature>
<sequence length="220" mass="24025">MDVDSPAARWEQRTEIPLFVASLVFTAAYATRVLAVNLSSGWRGLCLASMLALWLVFAVDYLVRWRLGGQRFLRFVTTHLLHTLVVVLPLLRPLRIVPLYDVVQRRQGDPRLSLYARVIAYASLSTLLLGFSGALAAYQQERGAPGATMRTFGDAVWWAASTLSTVGYGDVTPVTTLGRVIATGMMACGLGLLGAVTGSFSSWLMQTFSREGDREGPPGR</sequence>
<dbReference type="Pfam" id="PF07885">
    <property type="entry name" value="Ion_trans_2"/>
    <property type="match status" value="1"/>
</dbReference>
<evidence type="ECO:0000313" key="14">
    <source>
        <dbReference type="Proteomes" id="UP000620224"/>
    </source>
</evidence>
<feature type="transmembrane region" description="Helical" evidence="11">
    <location>
        <begin position="41"/>
        <end position="63"/>
    </location>
</feature>
<gene>
    <name evidence="13" type="ORF">GCM10010503_29280</name>
</gene>
<keyword evidence="2" id="KW-0813">Transport</keyword>
<evidence type="ECO:0000256" key="2">
    <source>
        <dbReference type="ARBA" id="ARBA00022448"/>
    </source>
</evidence>
<comment type="subcellular location">
    <subcellularLocation>
        <location evidence="1">Membrane</location>
        <topology evidence="1">Multi-pass membrane protein</topology>
    </subcellularLocation>
</comment>
<reference evidence="13" key="1">
    <citation type="journal article" date="2014" name="Int. J. Syst. Evol. Microbiol.">
        <title>Complete genome sequence of Corynebacterium casei LMG S-19264T (=DSM 44701T), isolated from a smear-ripened cheese.</title>
        <authorList>
            <consortium name="US DOE Joint Genome Institute (JGI-PGF)"/>
            <person name="Walter F."/>
            <person name="Albersmeier A."/>
            <person name="Kalinowski J."/>
            <person name="Ruckert C."/>
        </authorList>
    </citation>
    <scope>NUCLEOTIDE SEQUENCE</scope>
    <source>
        <strain evidence="13">JCM 4490</strain>
    </source>
</reference>